<evidence type="ECO:0000256" key="5">
    <source>
        <dbReference type="ARBA" id="ARBA00023136"/>
    </source>
</evidence>
<name>A2SM08_METPP</name>
<feature type="transmembrane region" description="Helical" evidence="6">
    <location>
        <begin position="148"/>
        <end position="168"/>
    </location>
</feature>
<keyword evidence="9" id="KW-1185">Reference proteome</keyword>
<evidence type="ECO:0000256" key="4">
    <source>
        <dbReference type="ARBA" id="ARBA00022989"/>
    </source>
</evidence>
<dbReference type="SUPFAM" id="SSF103481">
    <property type="entry name" value="Multidrug resistance efflux transporter EmrE"/>
    <property type="match status" value="1"/>
</dbReference>
<comment type="subcellular location">
    <subcellularLocation>
        <location evidence="1">Cell membrane</location>
        <topology evidence="1">Multi-pass membrane protein</topology>
    </subcellularLocation>
</comment>
<dbReference type="Pfam" id="PF00892">
    <property type="entry name" value="EamA"/>
    <property type="match status" value="1"/>
</dbReference>
<dbReference type="AlphaFoldDB" id="A2SM08"/>
<evidence type="ECO:0000256" key="2">
    <source>
        <dbReference type="ARBA" id="ARBA00022475"/>
    </source>
</evidence>
<dbReference type="KEGG" id="mpt:Mpe_A3644"/>
<feature type="transmembrane region" description="Helical" evidence="6">
    <location>
        <begin position="313"/>
        <end position="333"/>
    </location>
</feature>
<evidence type="ECO:0000256" key="6">
    <source>
        <dbReference type="SAM" id="Phobius"/>
    </source>
</evidence>
<dbReference type="STRING" id="420662.Mpe_A3644"/>
<dbReference type="InterPro" id="IPR037185">
    <property type="entry name" value="EmrE-like"/>
</dbReference>
<feature type="domain" description="EamA" evidence="7">
    <location>
        <begin position="28"/>
        <end position="136"/>
    </location>
</feature>
<feature type="transmembrane region" description="Helical" evidence="6">
    <location>
        <begin position="260"/>
        <end position="279"/>
    </location>
</feature>
<keyword evidence="3 6" id="KW-0812">Transmembrane</keyword>
<feature type="transmembrane region" description="Helical" evidence="6">
    <location>
        <begin position="55"/>
        <end position="76"/>
    </location>
</feature>
<feature type="transmembrane region" description="Helical" evidence="6">
    <location>
        <begin position="92"/>
        <end position="111"/>
    </location>
</feature>
<protein>
    <submittedName>
        <fullName evidence="8">Putative membrane protein</fullName>
    </submittedName>
</protein>
<evidence type="ECO:0000256" key="3">
    <source>
        <dbReference type="ARBA" id="ARBA00022692"/>
    </source>
</evidence>
<reference evidence="8 9" key="1">
    <citation type="journal article" date="2007" name="J. Bacteriol.">
        <title>Whole-genome analysis of the methyl tert-butyl ether-degrading beta-proteobacterium Methylibium petroleiphilum PM1.</title>
        <authorList>
            <person name="Kane S.R."/>
            <person name="Chakicherla A.Y."/>
            <person name="Chain P.S.G."/>
            <person name="Schmidt R."/>
            <person name="Shin M.W."/>
            <person name="Legler T.C."/>
            <person name="Scow K.M."/>
            <person name="Larimer F.W."/>
            <person name="Lucas S.M."/>
            <person name="Richardson P.M."/>
            <person name="Hristova K.R."/>
        </authorList>
    </citation>
    <scope>NUCLEOTIDE SEQUENCE [LARGE SCALE GENOMIC DNA]</scope>
    <source>
        <strain evidence="9">ATCC BAA-1232 / LMG 22953 / PM1</strain>
    </source>
</reference>
<keyword evidence="4 6" id="KW-1133">Transmembrane helix</keyword>
<keyword evidence="5 6" id="KW-0472">Membrane</keyword>
<feature type="transmembrane region" description="Helical" evidence="6">
    <location>
        <begin position="286"/>
        <end position="307"/>
    </location>
</feature>
<dbReference type="PANTHER" id="PTHR42920:SF11">
    <property type="entry name" value="INNER MEMBRANE PROTEIN YTFF"/>
    <property type="match status" value="1"/>
</dbReference>
<evidence type="ECO:0000313" key="9">
    <source>
        <dbReference type="Proteomes" id="UP000000366"/>
    </source>
</evidence>
<feature type="transmembrane region" description="Helical" evidence="6">
    <location>
        <begin position="21"/>
        <end position="43"/>
    </location>
</feature>
<organism evidence="8 9">
    <name type="scientific">Methylibium petroleiphilum (strain ATCC BAA-1232 / LMG 22953 / PM1)</name>
    <dbReference type="NCBI Taxonomy" id="420662"/>
    <lineage>
        <taxon>Bacteria</taxon>
        <taxon>Pseudomonadati</taxon>
        <taxon>Pseudomonadota</taxon>
        <taxon>Betaproteobacteria</taxon>
        <taxon>Burkholderiales</taxon>
        <taxon>Sphaerotilaceae</taxon>
        <taxon>Methylibium</taxon>
    </lineage>
</organism>
<dbReference type="InterPro" id="IPR051258">
    <property type="entry name" value="Diverse_Substrate_Transporter"/>
</dbReference>
<evidence type="ECO:0000256" key="1">
    <source>
        <dbReference type="ARBA" id="ARBA00004651"/>
    </source>
</evidence>
<feature type="transmembrane region" description="Helical" evidence="6">
    <location>
        <begin position="220"/>
        <end position="240"/>
    </location>
</feature>
<dbReference type="GO" id="GO:0005886">
    <property type="term" value="C:plasma membrane"/>
    <property type="evidence" value="ECO:0007669"/>
    <property type="project" value="UniProtKB-SubCell"/>
</dbReference>
<accession>A2SM08</accession>
<feature type="transmembrane region" description="Helical" evidence="6">
    <location>
        <begin position="117"/>
        <end position="136"/>
    </location>
</feature>
<proteinExistence type="predicted"/>
<evidence type="ECO:0000259" key="7">
    <source>
        <dbReference type="Pfam" id="PF00892"/>
    </source>
</evidence>
<dbReference type="InterPro" id="IPR000620">
    <property type="entry name" value="EamA_dom"/>
</dbReference>
<sequence length="347" mass="37097">MRRKQGQGASRYKTACAAGGYARGIMWIGTLFALSAGLMWGLVFIAPTLLADYPAALLSFARYLAFGLIALPLAWLDRARLAQFTRADWREALRLSLVGNLLYYLCLAAAIQRAGGPLPTMIIGTLPVVIAITSNLRDAARDGRLPWGRLAPSLALIAAGIGCVNQAELAALRADPQADLGRYAVGALLAVGAVACWTWYPLRNADWLRAHADRSPRTWATAQGVATLLPAALGFAAFWAWNALQGGGFDMPFGPTPGRFIGLMLAIGLFASWLGTLCWNEASQRLPTSLVGQLIVFETLSALAYAYALRQEWPGPLTIAGVALLIAGVMWALRVRPEPLAAEAHAA</sequence>
<evidence type="ECO:0000313" key="8">
    <source>
        <dbReference type="EMBL" id="ABM96597.1"/>
    </source>
</evidence>
<gene>
    <name evidence="8" type="ordered locus">Mpe_A3644</name>
</gene>
<keyword evidence="2" id="KW-1003">Cell membrane</keyword>
<dbReference type="PANTHER" id="PTHR42920">
    <property type="entry name" value="OS03G0707200 PROTEIN-RELATED"/>
    <property type="match status" value="1"/>
</dbReference>
<dbReference type="Proteomes" id="UP000000366">
    <property type="component" value="Chromosome"/>
</dbReference>
<dbReference type="EMBL" id="CP000555">
    <property type="protein sequence ID" value="ABM96597.1"/>
    <property type="molecule type" value="Genomic_DNA"/>
</dbReference>
<feature type="transmembrane region" description="Helical" evidence="6">
    <location>
        <begin position="180"/>
        <end position="200"/>
    </location>
</feature>
<dbReference type="eggNOG" id="COG0697">
    <property type="taxonomic scope" value="Bacteria"/>
</dbReference>
<dbReference type="HOGENOM" id="CLU_058004_0_0_4"/>